<evidence type="ECO:0000256" key="1">
    <source>
        <dbReference type="SAM" id="SignalP"/>
    </source>
</evidence>
<dbReference type="EMBL" id="GFTR01003069">
    <property type="protein sequence ID" value="JAW13357.1"/>
    <property type="molecule type" value="Transcribed_RNA"/>
</dbReference>
<proteinExistence type="predicted"/>
<accession>A0A224XLL1</accession>
<evidence type="ECO:0000313" key="2">
    <source>
        <dbReference type="EMBL" id="JAW13357.1"/>
    </source>
</evidence>
<name>A0A224XLL1_9HEMI</name>
<reference evidence="2" key="1">
    <citation type="journal article" date="2018" name="PLoS Negl. Trop. Dis.">
        <title>An insight into the salivary gland and fat body transcriptome of Panstrongylus lignarius (Hemiptera: Heteroptera), the main vector of Chagas disease in Peru.</title>
        <authorList>
            <person name="Nevoa J.C."/>
            <person name="Mendes M.T."/>
            <person name="da Silva M.V."/>
            <person name="Soares S.C."/>
            <person name="Oliveira C.J.F."/>
            <person name="Ribeiro J.M.C."/>
        </authorList>
    </citation>
    <scope>NUCLEOTIDE SEQUENCE</scope>
</reference>
<dbReference type="AlphaFoldDB" id="A0A224XLL1"/>
<sequence>MVGLLPTIFISLFIFQTCYGVTIDSIRHLLEEKVEDLLQELVKPVITEMSTLNRTLLFIEKDLNKRKLTNRYLSIFMNTEANENYENDNICRNLPVYLPKAKQIIENAFYMCTEVTGSLSDVIADGLKCLDINILKTIPCLLRDIGKTLVVYKKYKPEILPIILELKKTLTLVYEMYRDCIKLL</sequence>
<protein>
    <submittedName>
        <fullName evidence="2">Putative secreted protein</fullName>
    </submittedName>
</protein>
<keyword evidence="1" id="KW-0732">Signal</keyword>
<feature type="chain" id="PRO_5013188927" evidence="1">
    <location>
        <begin position="21"/>
        <end position="184"/>
    </location>
</feature>
<feature type="signal peptide" evidence="1">
    <location>
        <begin position="1"/>
        <end position="20"/>
    </location>
</feature>
<organism evidence="2">
    <name type="scientific">Panstrongylus lignarius</name>
    <dbReference type="NCBI Taxonomy" id="156445"/>
    <lineage>
        <taxon>Eukaryota</taxon>
        <taxon>Metazoa</taxon>
        <taxon>Ecdysozoa</taxon>
        <taxon>Arthropoda</taxon>
        <taxon>Hexapoda</taxon>
        <taxon>Insecta</taxon>
        <taxon>Pterygota</taxon>
        <taxon>Neoptera</taxon>
        <taxon>Paraneoptera</taxon>
        <taxon>Hemiptera</taxon>
        <taxon>Heteroptera</taxon>
        <taxon>Panheteroptera</taxon>
        <taxon>Cimicomorpha</taxon>
        <taxon>Reduviidae</taxon>
        <taxon>Triatominae</taxon>
        <taxon>Panstrongylus</taxon>
    </lineage>
</organism>